<evidence type="ECO:0000313" key="4">
    <source>
        <dbReference type="Proteomes" id="UP000694402"/>
    </source>
</evidence>
<feature type="transmembrane region" description="Helical" evidence="2">
    <location>
        <begin position="42"/>
        <end position="63"/>
    </location>
</feature>
<sequence length="379" mass="42764">MGAVVSRWKAKPTTVELLEGIDKDIKDLEEFRAKNQRLEKLWVGRLLLYSSVLYLITCISVYFCYLPEQWTGRIVMTLPLFLFPILVWFMRKLLLFLFSKRTERNNDKLEDLKVEKRKILEEVMETETYKNAKLILERFDPEANKKVEMEFTPIRPGQMTPRPGQELRQRNIALRPPVGGAGTTPTGPLPRSAPGGPPGGPPDRGLSAAVAQQTMMRRPPMTPCTPITGMGMHPPGPPLARPVLPRDRGAVDRVIEYLVGDGPQNRCAYCYVLNHARKTRPQAPRLPEFSFERRMRSESPTPEKSAASEATDESTHPSGEENELEAPSDEVEPEVEKAQSTEETSDANVENPEAAETVHTEEEPERPGEKQEVPQLETE</sequence>
<dbReference type="PANTHER" id="PTHR22166:SF12">
    <property type="entry name" value="ENDOPLASMIC RETICULUM JUNCTION FORMATION PROTEIN LUNAPARK"/>
    <property type="match status" value="1"/>
</dbReference>
<evidence type="ECO:0000256" key="2">
    <source>
        <dbReference type="SAM" id="Phobius"/>
    </source>
</evidence>
<dbReference type="Proteomes" id="UP000694402">
    <property type="component" value="Unassembled WGS sequence"/>
</dbReference>
<proteinExistence type="predicted"/>
<name>A0AAZ3SNM8_ONCTS</name>
<protein>
    <recommendedName>
        <fullName evidence="5">Endoplasmic reticulum junction formation protein lunapark</fullName>
    </recommendedName>
</protein>
<feature type="region of interest" description="Disordered" evidence="1">
    <location>
        <begin position="283"/>
        <end position="379"/>
    </location>
</feature>
<feature type="transmembrane region" description="Helical" evidence="2">
    <location>
        <begin position="75"/>
        <end position="98"/>
    </location>
</feature>
<evidence type="ECO:0000313" key="3">
    <source>
        <dbReference type="Ensembl" id="ENSOTSP00005154870.1"/>
    </source>
</evidence>
<evidence type="ECO:0008006" key="5">
    <source>
        <dbReference type="Google" id="ProtNLM"/>
    </source>
</evidence>
<feature type="compositionally biased region" description="Low complexity" evidence="1">
    <location>
        <begin position="183"/>
        <end position="194"/>
    </location>
</feature>
<keyword evidence="2" id="KW-1133">Transmembrane helix</keyword>
<dbReference type="GO" id="GO:0071786">
    <property type="term" value="P:endoplasmic reticulum tubular network organization"/>
    <property type="evidence" value="ECO:0007669"/>
    <property type="project" value="InterPro"/>
</dbReference>
<feature type="compositionally biased region" description="Acidic residues" evidence="1">
    <location>
        <begin position="320"/>
        <end position="333"/>
    </location>
</feature>
<reference evidence="4" key="1">
    <citation type="journal article" date="2018" name="PLoS ONE">
        <title>Chinook salmon (Oncorhynchus tshawytscha) genome and transcriptome.</title>
        <authorList>
            <person name="Christensen K.A."/>
            <person name="Leong J.S."/>
            <person name="Sakhrani D."/>
            <person name="Biagi C.A."/>
            <person name="Minkley D.R."/>
            <person name="Withler R.E."/>
            <person name="Rondeau E.B."/>
            <person name="Koop B.F."/>
            <person name="Devlin R.H."/>
        </authorList>
    </citation>
    <scope>NUCLEOTIDE SEQUENCE [LARGE SCALE GENOMIC DNA]</scope>
</reference>
<gene>
    <name evidence="3" type="primary">LNPK</name>
</gene>
<dbReference type="PANTHER" id="PTHR22166">
    <property type="entry name" value="ENDOPLASMIC RETICULUM JUNCTION FORMATION PROTEIN LUNAPARK"/>
    <property type="match status" value="1"/>
</dbReference>
<evidence type="ECO:0000256" key="1">
    <source>
        <dbReference type="SAM" id="MobiDB-lite"/>
    </source>
</evidence>
<dbReference type="Ensembl" id="ENSOTST00005187652.1">
    <property type="protein sequence ID" value="ENSOTSP00005154870.1"/>
    <property type="gene ID" value="ENSOTSG00005080164.1"/>
</dbReference>
<dbReference type="GeneTree" id="ENSGT00390000001859"/>
<keyword evidence="2" id="KW-0472">Membrane</keyword>
<feature type="region of interest" description="Disordered" evidence="1">
    <location>
        <begin position="175"/>
        <end position="210"/>
    </location>
</feature>
<dbReference type="InterPro" id="IPR040115">
    <property type="entry name" value="Lnp"/>
</dbReference>
<organism evidence="3 4">
    <name type="scientific">Oncorhynchus tshawytscha</name>
    <name type="common">Chinook salmon</name>
    <name type="synonym">Salmo tshawytscha</name>
    <dbReference type="NCBI Taxonomy" id="74940"/>
    <lineage>
        <taxon>Eukaryota</taxon>
        <taxon>Metazoa</taxon>
        <taxon>Chordata</taxon>
        <taxon>Craniata</taxon>
        <taxon>Vertebrata</taxon>
        <taxon>Euteleostomi</taxon>
        <taxon>Actinopterygii</taxon>
        <taxon>Neopterygii</taxon>
        <taxon>Teleostei</taxon>
        <taxon>Protacanthopterygii</taxon>
        <taxon>Salmoniformes</taxon>
        <taxon>Salmonidae</taxon>
        <taxon>Salmoninae</taxon>
        <taxon>Oncorhynchus</taxon>
    </lineage>
</organism>
<feature type="compositionally biased region" description="Basic and acidic residues" evidence="1">
    <location>
        <begin position="356"/>
        <end position="372"/>
    </location>
</feature>
<keyword evidence="4" id="KW-1185">Reference proteome</keyword>
<keyword evidence="2" id="KW-0812">Transmembrane</keyword>
<reference evidence="3" key="3">
    <citation type="submission" date="2025-09" db="UniProtKB">
        <authorList>
            <consortium name="Ensembl"/>
        </authorList>
    </citation>
    <scope>IDENTIFICATION</scope>
</reference>
<dbReference type="GO" id="GO:0071782">
    <property type="term" value="C:endoplasmic reticulum tubular network"/>
    <property type="evidence" value="ECO:0007669"/>
    <property type="project" value="TreeGrafter"/>
</dbReference>
<dbReference type="AlphaFoldDB" id="A0AAZ3SNM8"/>
<accession>A0AAZ3SNM8</accession>
<reference evidence="3" key="2">
    <citation type="submission" date="2025-08" db="UniProtKB">
        <authorList>
            <consortium name="Ensembl"/>
        </authorList>
    </citation>
    <scope>IDENTIFICATION</scope>
</reference>